<name>A0A5Q4C4G7_9PEZI</name>
<sequence length="107" mass="11709">MKFFATLLAVAPLATSVMSRAVDKLDTRGNDCIGATLVPLTVNPTNRKEIQANIIQRGSLGWLPTPDVSVIFDFGATTEANPRFNFKFTNTNTTTWKALILSNYADT</sequence>
<proteinExistence type="predicted"/>
<evidence type="ECO:0000256" key="1">
    <source>
        <dbReference type="SAM" id="SignalP"/>
    </source>
</evidence>
<evidence type="ECO:0000313" key="3">
    <source>
        <dbReference type="Proteomes" id="UP000326340"/>
    </source>
</evidence>
<organism evidence="2 3">
    <name type="scientific">Colletotrichum shisoi</name>
    <dbReference type="NCBI Taxonomy" id="2078593"/>
    <lineage>
        <taxon>Eukaryota</taxon>
        <taxon>Fungi</taxon>
        <taxon>Dikarya</taxon>
        <taxon>Ascomycota</taxon>
        <taxon>Pezizomycotina</taxon>
        <taxon>Sordariomycetes</taxon>
        <taxon>Hypocreomycetidae</taxon>
        <taxon>Glomerellales</taxon>
        <taxon>Glomerellaceae</taxon>
        <taxon>Colletotrichum</taxon>
        <taxon>Colletotrichum destructivum species complex</taxon>
    </lineage>
</organism>
<evidence type="ECO:0000313" key="2">
    <source>
        <dbReference type="EMBL" id="TQN73577.1"/>
    </source>
</evidence>
<keyword evidence="1" id="KW-0732">Signal</keyword>
<feature type="signal peptide" evidence="1">
    <location>
        <begin position="1"/>
        <end position="19"/>
    </location>
</feature>
<dbReference type="OrthoDB" id="10384804at2759"/>
<gene>
    <name evidence="2" type="ORF">CSHISOI_01886</name>
</gene>
<feature type="chain" id="PRO_5024812489" evidence="1">
    <location>
        <begin position="20"/>
        <end position="107"/>
    </location>
</feature>
<dbReference type="AlphaFoldDB" id="A0A5Q4C4G7"/>
<accession>A0A5Q4C4G7</accession>
<reference evidence="2 3" key="1">
    <citation type="journal article" date="2019" name="Sci. Rep.">
        <title>Colletotrichum shisoi sp. nov., an anthracnose pathogen of Perilla frutescens in Japan: molecular phylogenetic, morphological and genomic evidence.</title>
        <authorList>
            <person name="Gan P."/>
            <person name="Tsushima A."/>
            <person name="Hiroyama R."/>
            <person name="Narusaka M."/>
            <person name="Takano Y."/>
            <person name="Narusaka Y."/>
            <person name="Kawaradani M."/>
            <person name="Damm U."/>
            <person name="Shirasu K."/>
        </authorList>
    </citation>
    <scope>NUCLEOTIDE SEQUENCE [LARGE SCALE GENOMIC DNA]</scope>
    <source>
        <strain evidence="2 3">PG-2018a</strain>
    </source>
</reference>
<protein>
    <submittedName>
        <fullName evidence="2">Uncharacterized protein</fullName>
    </submittedName>
</protein>
<dbReference type="EMBL" id="PUHP01000087">
    <property type="protein sequence ID" value="TQN73577.1"/>
    <property type="molecule type" value="Genomic_DNA"/>
</dbReference>
<keyword evidence="3" id="KW-1185">Reference proteome</keyword>
<comment type="caution">
    <text evidence="2">The sequence shown here is derived from an EMBL/GenBank/DDBJ whole genome shotgun (WGS) entry which is preliminary data.</text>
</comment>
<dbReference type="Proteomes" id="UP000326340">
    <property type="component" value="Unassembled WGS sequence"/>
</dbReference>